<dbReference type="EMBL" id="CP013140">
    <property type="protein sequence ID" value="ALN60196.1"/>
    <property type="molecule type" value="Genomic_DNA"/>
</dbReference>
<feature type="compositionally biased region" description="Low complexity" evidence="1">
    <location>
        <begin position="34"/>
        <end position="48"/>
    </location>
</feature>
<dbReference type="AlphaFoldDB" id="A0A0S2DNQ8"/>
<evidence type="ECO:0000313" key="4">
    <source>
        <dbReference type="EMBL" id="ALN60196.1"/>
    </source>
</evidence>
<gene>
    <name evidence="4" type="ORF">GLE_4855</name>
</gene>
<feature type="region of interest" description="Disordered" evidence="1">
    <location>
        <begin position="82"/>
        <end position="120"/>
    </location>
</feature>
<dbReference type="PATRIC" id="fig|69.6.peg.4785"/>
<proteinExistence type="predicted"/>
<feature type="compositionally biased region" description="Pro residues" evidence="1">
    <location>
        <begin position="100"/>
        <end position="109"/>
    </location>
</feature>
<feature type="region of interest" description="Disordered" evidence="1">
    <location>
        <begin position="25"/>
        <end position="48"/>
    </location>
</feature>
<feature type="chain" id="PRO_5006595530" description="DUF4124 domain-containing protein" evidence="2">
    <location>
        <begin position="25"/>
        <end position="308"/>
    </location>
</feature>
<dbReference type="Proteomes" id="UP000061569">
    <property type="component" value="Chromosome"/>
</dbReference>
<dbReference type="KEGG" id="lez:GLE_4855"/>
<feature type="domain" description="DUF4124" evidence="3">
    <location>
        <begin position="68"/>
        <end position="110"/>
    </location>
</feature>
<name>A0A0S2DNQ8_LYSEN</name>
<evidence type="ECO:0000256" key="2">
    <source>
        <dbReference type="SAM" id="SignalP"/>
    </source>
</evidence>
<reference evidence="4 5" key="1">
    <citation type="submission" date="2015-11" db="EMBL/GenBank/DDBJ databases">
        <title>Genome sequences of Lysobacter enzymogenes strain C3 and Lysobacter antibioticus ATCC 29479.</title>
        <authorList>
            <person name="Kobayashi D.Y."/>
        </authorList>
    </citation>
    <scope>NUCLEOTIDE SEQUENCE [LARGE SCALE GENOMIC DNA]</scope>
    <source>
        <strain evidence="4 5">C3</strain>
    </source>
</reference>
<organism evidence="4 5">
    <name type="scientific">Lysobacter enzymogenes</name>
    <dbReference type="NCBI Taxonomy" id="69"/>
    <lineage>
        <taxon>Bacteria</taxon>
        <taxon>Pseudomonadati</taxon>
        <taxon>Pseudomonadota</taxon>
        <taxon>Gammaproteobacteria</taxon>
        <taxon>Lysobacterales</taxon>
        <taxon>Lysobacteraceae</taxon>
        <taxon>Lysobacter</taxon>
    </lineage>
</organism>
<dbReference type="STRING" id="69.GLE_4855"/>
<protein>
    <recommendedName>
        <fullName evidence="3">DUF4124 domain-containing protein</fullName>
    </recommendedName>
</protein>
<dbReference type="InterPro" id="IPR025392">
    <property type="entry name" value="DUF4124"/>
</dbReference>
<evidence type="ECO:0000256" key="1">
    <source>
        <dbReference type="SAM" id="MobiDB-lite"/>
    </source>
</evidence>
<feature type="compositionally biased region" description="Low complexity" evidence="1">
    <location>
        <begin position="110"/>
        <end position="120"/>
    </location>
</feature>
<evidence type="ECO:0000313" key="5">
    <source>
        <dbReference type="Proteomes" id="UP000061569"/>
    </source>
</evidence>
<accession>A0A0S2DNQ8</accession>
<evidence type="ECO:0000259" key="3">
    <source>
        <dbReference type="Pfam" id="PF13511"/>
    </source>
</evidence>
<dbReference type="Pfam" id="PF13511">
    <property type="entry name" value="DUF4124"/>
    <property type="match status" value="1"/>
</dbReference>
<sequence>MPSAPRHRIAAAVLACLAAGAAQATGAPAPPAADAPARPTAAQAAAAPARPTAAQAAAAGKPSGEVLIYRCTDARGQLSLRDTPCAGGERQQTVSMVRPVDPPPRPTAPAPASAPVAARAPAPATQVVVLRAPQPMYDCVRPDGSRYVSDNGDGNPRMMPLVDLGYGLPVYPNGSYSSGSYSRSEYSGGVSSHSSLGTGLPPPQGGVRVADSSTRIAIGGRHGHVSYSRNSGYVVPGGYDYGYGAYYGSQLVRDECHPLPQQEVCAQLRDQRWAGDRRYNSALQSERARITEEQRVIDARLNADCGAY</sequence>
<keyword evidence="2" id="KW-0732">Signal</keyword>
<feature type="signal peptide" evidence="2">
    <location>
        <begin position="1"/>
        <end position="24"/>
    </location>
</feature>